<comment type="caution">
    <text evidence="3">The sequence shown here is derived from an EMBL/GenBank/DDBJ whole genome shotgun (WGS) entry which is preliminary data.</text>
</comment>
<gene>
    <name evidence="3" type="ORF">EEDITHA_LOCUS18864</name>
</gene>
<evidence type="ECO:0000313" key="4">
    <source>
        <dbReference type="Proteomes" id="UP001153954"/>
    </source>
</evidence>
<evidence type="ECO:0000256" key="2">
    <source>
        <dbReference type="SAM" id="SignalP"/>
    </source>
</evidence>
<reference evidence="3" key="1">
    <citation type="submission" date="2022-03" db="EMBL/GenBank/DDBJ databases">
        <authorList>
            <person name="Tunstrom K."/>
        </authorList>
    </citation>
    <scope>NUCLEOTIDE SEQUENCE</scope>
</reference>
<feature type="region of interest" description="Disordered" evidence="1">
    <location>
        <begin position="176"/>
        <end position="218"/>
    </location>
</feature>
<keyword evidence="2" id="KW-0732">Signal</keyword>
<proteinExistence type="predicted"/>
<dbReference type="AlphaFoldDB" id="A0AAU9V2U7"/>
<feature type="chain" id="PRO_5043784718" evidence="2">
    <location>
        <begin position="19"/>
        <end position="395"/>
    </location>
</feature>
<keyword evidence="4" id="KW-1185">Reference proteome</keyword>
<feature type="compositionally biased region" description="Basic and acidic residues" evidence="1">
    <location>
        <begin position="189"/>
        <end position="204"/>
    </location>
</feature>
<organism evidence="3 4">
    <name type="scientific">Euphydryas editha</name>
    <name type="common">Edith's checkerspot</name>
    <dbReference type="NCBI Taxonomy" id="104508"/>
    <lineage>
        <taxon>Eukaryota</taxon>
        <taxon>Metazoa</taxon>
        <taxon>Ecdysozoa</taxon>
        <taxon>Arthropoda</taxon>
        <taxon>Hexapoda</taxon>
        <taxon>Insecta</taxon>
        <taxon>Pterygota</taxon>
        <taxon>Neoptera</taxon>
        <taxon>Endopterygota</taxon>
        <taxon>Lepidoptera</taxon>
        <taxon>Glossata</taxon>
        <taxon>Ditrysia</taxon>
        <taxon>Papilionoidea</taxon>
        <taxon>Nymphalidae</taxon>
        <taxon>Nymphalinae</taxon>
        <taxon>Euphydryas</taxon>
    </lineage>
</organism>
<protein>
    <submittedName>
        <fullName evidence="3">Uncharacterized protein</fullName>
    </submittedName>
</protein>
<sequence>MNWMLALCLTFISYYVCAFPKNQTTMNGLRSFKGDTFTPRDMLPIATKLLQKVDEPGSGRGFVSSVRSPEELADKLFEAFFMTTKRIVILKDFDISGIDALQALALSGEIADKEQEEMDPDAMPTAYLRGQFVKFHDKPKESKYTLVTKTVGRKCNEAERRGIALAKKLKKERNLIINKRRRNEKRGKKNDENSNIHSRQEKVNKSYKRKVQPTKRSQKEPAKCRWQYICENATDLDSCRLHTSCGTDNLKVTKDDIVVKNNEDGHSAALVQFRKMLGLSPVDEEVEKILESRNLRLNPANKDAINKVEALSEYFNKIIVMDSYVTVTAKSNIGYIWPNGTYMTINRPIEEDSVKNDADAVGYAAGDYTQLHFDQAVERATGGELAYGGACGRPN</sequence>
<accession>A0AAU9V2U7</accession>
<dbReference type="Proteomes" id="UP001153954">
    <property type="component" value="Unassembled WGS sequence"/>
</dbReference>
<feature type="signal peptide" evidence="2">
    <location>
        <begin position="1"/>
        <end position="18"/>
    </location>
</feature>
<dbReference type="EMBL" id="CAKOGL010000027">
    <property type="protein sequence ID" value="CAH2104496.1"/>
    <property type="molecule type" value="Genomic_DNA"/>
</dbReference>
<name>A0AAU9V2U7_EUPED</name>
<evidence type="ECO:0000256" key="1">
    <source>
        <dbReference type="SAM" id="MobiDB-lite"/>
    </source>
</evidence>
<feature type="compositionally biased region" description="Basic residues" evidence="1">
    <location>
        <begin position="178"/>
        <end position="188"/>
    </location>
</feature>
<evidence type="ECO:0000313" key="3">
    <source>
        <dbReference type="EMBL" id="CAH2104496.1"/>
    </source>
</evidence>